<evidence type="ECO:0000313" key="1">
    <source>
        <dbReference type="EMBL" id="KAF0762778.1"/>
    </source>
</evidence>
<evidence type="ECO:0008006" key="3">
    <source>
        <dbReference type="Google" id="ProtNLM"/>
    </source>
</evidence>
<dbReference type="SUPFAM" id="SSF52540">
    <property type="entry name" value="P-loop containing nucleoside triphosphate hydrolases"/>
    <property type="match status" value="1"/>
</dbReference>
<reference evidence="1 2" key="1">
    <citation type="submission" date="2019-08" db="EMBL/GenBank/DDBJ databases">
        <title>Whole genome of Aphis craccivora.</title>
        <authorList>
            <person name="Voronova N.V."/>
            <person name="Shulinski R.S."/>
            <person name="Bandarenka Y.V."/>
            <person name="Zhorov D.G."/>
            <person name="Warner D."/>
        </authorList>
    </citation>
    <scope>NUCLEOTIDE SEQUENCE [LARGE SCALE GENOMIC DNA]</scope>
    <source>
        <strain evidence="1">180601</strain>
        <tissue evidence="1">Whole Body</tissue>
    </source>
</reference>
<gene>
    <name evidence="1" type="ORF">FWK35_00011404</name>
</gene>
<dbReference type="InterPro" id="IPR027417">
    <property type="entry name" value="P-loop_NTPase"/>
</dbReference>
<keyword evidence="2" id="KW-1185">Reference proteome</keyword>
<dbReference type="EMBL" id="VUJU01002047">
    <property type="protein sequence ID" value="KAF0762778.1"/>
    <property type="molecule type" value="Genomic_DNA"/>
</dbReference>
<comment type="caution">
    <text evidence="1">The sequence shown here is derived from an EMBL/GenBank/DDBJ whole genome shotgun (WGS) entry which is preliminary data.</text>
</comment>
<sequence length="99" mass="11197">MDSLHLTLNSQTSVQFISIGNLTVDRAYPILKMANKDTHVGQMQLVWLARALLKKTKLLVLDEAMVAIDLDKRLYIVGRNSKIAQYIDGHSSSEHHYGF</sequence>
<accession>A0A6G0YXE9</accession>
<organism evidence="1 2">
    <name type="scientific">Aphis craccivora</name>
    <name type="common">Cowpea aphid</name>
    <dbReference type="NCBI Taxonomy" id="307492"/>
    <lineage>
        <taxon>Eukaryota</taxon>
        <taxon>Metazoa</taxon>
        <taxon>Ecdysozoa</taxon>
        <taxon>Arthropoda</taxon>
        <taxon>Hexapoda</taxon>
        <taxon>Insecta</taxon>
        <taxon>Pterygota</taxon>
        <taxon>Neoptera</taxon>
        <taxon>Paraneoptera</taxon>
        <taxon>Hemiptera</taxon>
        <taxon>Sternorrhyncha</taxon>
        <taxon>Aphidomorpha</taxon>
        <taxon>Aphidoidea</taxon>
        <taxon>Aphididae</taxon>
        <taxon>Aphidini</taxon>
        <taxon>Aphis</taxon>
        <taxon>Aphis</taxon>
    </lineage>
</organism>
<dbReference type="AlphaFoldDB" id="A0A6G0YXE9"/>
<dbReference type="Gene3D" id="3.40.50.300">
    <property type="entry name" value="P-loop containing nucleotide triphosphate hydrolases"/>
    <property type="match status" value="1"/>
</dbReference>
<dbReference type="Proteomes" id="UP000478052">
    <property type="component" value="Unassembled WGS sequence"/>
</dbReference>
<proteinExistence type="predicted"/>
<protein>
    <recommendedName>
        <fullName evidence="3">ABC transporter domain-containing protein</fullName>
    </recommendedName>
</protein>
<name>A0A6G0YXE9_APHCR</name>
<evidence type="ECO:0000313" key="2">
    <source>
        <dbReference type="Proteomes" id="UP000478052"/>
    </source>
</evidence>